<protein>
    <submittedName>
        <fullName evidence="3">Cell surface protein</fullName>
    </submittedName>
</protein>
<proteinExistence type="predicted"/>
<dbReference type="Proteomes" id="UP000516446">
    <property type="component" value="Chromosome"/>
</dbReference>
<feature type="compositionally biased region" description="Low complexity" evidence="1">
    <location>
        <begin position="143"/>
        <end position="153"/>
    </location>
</feature>
<dbReference type="EMBL" id="CP043431">
    <property type="protein sequence ID" value="QNT63929.1"/>
    <property type="molecule type" value="Genomic_DNA"/>
</dbReference>
<gene>
    <name evidence="3" type="ORF">FY536_00955</name>
</gene>
<evidence type="ECO:0000256" key="2">
    <source>
        <dbReference type="SAM" id="Phobius"/>
    </source>
</evidence>
<feature type="transmembrane region" description="Helical" evidence="2">
    <location>
        <begin position="64"/>
        <end position="82"/>
    </location>
</feature>
<accession>A0A7H1MKE3</accession>
<feature type="compositionally biased region" description="Low complexity" evidence="1">
    <location>
        <begin position="162"/>
        <end position="191"/>
    </location>
</feature>
<reference evidence="3 4" key="1">
    <citation type="submission" date="2019-08" db="EMBL/GenBank/DDBJ databases">
        <authorList>
            <person name="Chang H.C."/>
            <person name="Mun S.Y."/>
        </authorList>
    </citation>
    <scope>NUCLEOTIDE SEQUENCE [LARGE SCALE GENOMIC DNA]</scope>
    <source>
        <strain evidence="3 4">SK</strain>
    </source>
</reference>
<organism evidence="3 4">
    <name type="scientific">Weissella koreensis</name>
    <dbReference type="NCBI Taxonomy" id="165096"/>
    <lineage>
        <taxon>Bacteria</taxon>
        <taxon>Bacillati</taxon>
        <taxon>Bacillota</taxon>
        <taxon>Bacilli</taxon>
        <taxon>Lactobacillales</taxon>
        <taxon>Lactobacillaceae</taxon>
        <taxon>Weissella</taxon>
    </lineage>
</organism>
<keyword evidence="4" id="KW-1185">Reference proteome</keyword>
<name>A0A7H1MKE3_9LACO</name>
<evidence type="ECO:0000256" key="1">
    <source>
        <dbReference type="SAM" id="MobiDB-lite"/>
    </source>
</evidence>
<keyword evidence="2" id="KW-1133">Transmembrane helix</keyword>
<feature type="transmembrane region" description="Helical" evidence="2">
    <location>
        <begin position="12"/>
        <end position="43"/>
    </location>
</feature>
<evidence type="ECO:0000313" key="4">
    <source>
        <dbReference type="Proteomes" id="UP000516446"/>
    </source>
</evidence>
<dbReference type="RefSeq" id="WP_104914401.1">
    <property type="nucleotide sequence ID" value="NZ_CP026847.1"/>
</dbReference>
<sequence>MNKIKELWTTTLWFKVVIILIAIFIAYSLPSFAVFIGFIGLIYSFISYIRKLLLKKKTKFNPNYLLLAGLIFIIIGSSNPAFHKDTTNQNEPISSSSSIKKSKAESESKVNSESKAKASSESKARSESKAKATSESKAKSESQLESESIASSESAEESQRIVNSESAASSSVAAAASQVQQVQVQSTPSSSGGSRTGSHWAIQDGYDWSTRKGHSHIIPAGGALPAGYHWEVAQ</sequence>
<evidence type="ECO:0000313" key="3">
    <source>
        <dbReference type="EMBL" id="QNT63929.1"/>
    </source>
</evidence>
<keyword evidence="2" id="KW-0812">Transmembrane</keyword>
<dbReference type="AlphaFoldDB" id="A0A7H1MKE3"/>
<feature type="compositionally biased region" description="Basic and acidic residues" evidence="1">
    <location>
        <begin position="102"/>
        <end position="142"/>
    </location>
</feature>
<keyword evidence="2" id="KW-0472">Membrane</keyword>
<feature type="region of interest" description="Disordered" evidence="1">
    <location>
        <begin position="85"/>
        <end position="201"/>
    </location>
</feature>